<feature type="region of interest" description="Disordered" evidence="1">
    <location>
        <begin position="286"/>
        <end position="357"/>
    </location>
</feature>
<dbReference type="GeneID" id="110252873"/>
<accession>A0A913Y746</accession>
<keyword evidence="3" id="KW-1185">Reference proteome</keyword>
<feature type="compositionally biased region" description="Basic and acidic residues" evidence="1">
    <location>
        <begin position="348"/>
        <end position="357"/>
    </location>
</feature>
<dbReference type="KEGG" id="epa:110252873"/>
<dbReference type="OrthoDB" id="5985484at2759"/>
<sequence>MSDTEPSTEVSGLPIEAERFEDTYEENIDELRDQLGLGGIEHTLRAMNEKIANLEAVASNRNPEPGVNSVNSPPASMFDPTEDLSGVNVPSTEPNAKTLESSEFLPSIFEETETFGPEVSEVVAKRINDSVSKKPLETKFKEIQDKYKTPQNCRLLCVPKVNLELWHDLPRNTKTKDLGLQEIQKNLVKAAQPMVQLLDSVLKNQSEKKPIEMATVIPLVADAVTLLGHASYLTSLKRREFLKPDIAQAYQSVCSKSNPMSTYLFGDELPKHIKEISEVNKIAKKTMSRTHGHASSRRSGYHNDYKSNSAHGRYSQRGGRRHFLGYGNKAAYAERRQPTHQSTTNTKVYRDTTKDKA</sequence>
<dbReference type="EnsemblMetazoa" id="XM_021059726.2">
    <property type="protein sequence ID" value="XP_020915385.1"/>
    <property type="gene ID" value="LOC110252873"/>
</dbReference>
<dbReference type="Proteomes" id="UP000887567">
    <property type="component" value="Unplaced"/>
</dbReference>
<dbReference type="OMA" id="GHQGNHR"/>
<evidence type="ECO:0000256" key="1">
    <source>
        <dbReference type="SAM" id="MobiDB-lite"/>
    </source>
</evidence>
<name>A0A913Y746_EXADI</name>
<protein>
    <submittedName>
        <fullName evidence="2">Uncharacterized protein</fullName>
    </submittedName>
</protein>
<proteinExistence type="predicted"/>
<dbReference type="PANTHER" id="PTHR34239">
    <property type="entry name" value="APPLE DOMAIN-CONTAINING PROTEIN"/>
    <property type="match status" value="1"/>
</dbReference>
<organism evidence="2 3">
    <name type="scientific">Exaiptasia diaphana</name>
    <name type="common">Tropical sea anemone</name>
    <name type="synonym">Aiptasia pulchella</name>
    <dbReference type="NCBI Taxonomy" id="2652724"/>
    <lineage>
        <taxon>Eukaryota</taxon>
        <taxon>Metazoa</taxon>
        <taxon>Cnidaria</taxon>
        <taxon>Anthozoa</taxon>
        <taxon>Hexacorallia</taxon>
        <taxon>Actiniaria</taxon>
        <taxon>Aiptasiidae</taxon>
        <taxon>Exaiptasia</taxon>
    </lineage>
</organism>
<evidence type="ECO:0000313" key="2">
    <source>
        <dbReference type="EnsemblMetazoa" id="XP_020915385.1"/>
    </source>
</evidence>
<dbReference type="RefSeq" id="XP_020915385.1">
    <property type="nucleotide sequence ID" value="XM_021059726.2"/>
</dbReference>
<dbReference type="RefSeq" id="XP_020915386.1">
    <property type="nucleotide sequence ID" value="XM_021059727.2"/>
</dbReference>
<dbReference type="EnsemblMetazoa" id="XM_021059727.2">
    <property type="protein sequence ID" value="XP_020915386.1"/>
    <property type="gene ID" value="LOC110252873"/>
</dbReference>
<reference evidence="2" key="1">
    <citation type="submission" date="2022-11" db="UniProtKB">
        <authorList>
            <consortium name="EnsemblMetazoa"/>
        </authorList>
    </citation>
    <scope>IDENTIFICATION</scope>
</reference>
<evidence type="ECO:0000313" key="3">
    <source>
        <dbReference type="Proteomes" id="UP000887567"/>
    </source>
</evidence>
<feature type="compositionally biased region" description="Basic residues" evidence="1">
    <location>
        <begin position="286"/>
        <end position="300"/>
    </location>
</feature>
<dbReference type="PANTHER" id="PTHR34239:SF2">
    <property type="entry name" value="TRANSPOSABLE ELEMENT P TRANSPOSASE_THAP9 CONSERVED DOMAIN-CONTAINING PROTEIN"/>
    <property type="match status" value="1"/>
</dbReference>
<dbReference type="AlphaFoldDB" id="A0A913Y746"/>